<keyword evidence="2" id="KW-0472">Membrane</keyword>
<feature type="transmembrane region" description="Helical" evidence="2">
    <location>
        <begin position="1227"/>
        <end position="1246"/>
    </location>
</feature>
<feature type="transmembrane region" description="Helical" evidence="2">
    <location>
        <begin position="321"/>
        <end position="341"/>
    </location>
</feature>
<dbReference type="RefSeq" id="WP_139368792.1">
    <property type="nucleotide sequence ID" value="NZ_FUYG01000010.1"/>
</dbReference>
<feature type="transmembrane region" description="Helical" evidence="2">
    <location>
        <begin position="487"/>
        <end position="507"/>
    </location>
</feature>
<feature type="transmembrane region" description="Helical" evidence="2">
    <location>
        <begin position="151"/>
        <end position="176"/>
    </location>
</feature>
<gene>
    <name evidence="3" type="ORF">SAMN06295879_3237</name>
</gene>
<sequence>MTDPVPAAIPGSRAAWPATPQAFADTTLCPRCFATLRSSRCHSCGIELAVPLAAELIAASNTLVDAERHRRELIERMWNEQLTAQTIAQVQPAADIQQTPPQRTPINMPDAASAAAATVTAPPFPAAAPSASALRPPEAPDTRPRRSGVQVFLLVTGIVLLSVFALFFVTVAYLFATVEVRVVVTALAGFAVFGVAWLLKHRRLPATAEGVGVTGAVILIGVLEFIRGAELFGSASIAPAVFSGVGLLALAALLEVLHRLSRLRFARLGGLLLAPAGIALIVVGALHPVDSGLAWWAGLVAAGASGLLLPQISERSSESALARSIVFAAMAAALVPAALLLPDAPGSSAVSYSVSALAWGAYVIRLRSEHGGRGWSRTASVLLGLSASLAPAVAILREAPTEWNLWAPGAAAGVIAIAFFVVGARTSTNQLASFTFAGARIPALVVAVALLAPGIGLAPVHVLGSVIPRHLLWQASLGDAVGIAPNLGAWAAVLAPTVAAVLGAVAIRLVRMPAAATATVAGLAGLALLAAASHGGSVLLALLAYTFVAATGLSVLLATRGRRVPAVRVVAAIVLSVATFAVVVLAHASSALWLPGILTATALIVASRFAVTPGTRAGSVVRALLTALAVAIGFAEATLLVPWISGWRVFLASSSFPGPTDFTALPGAAAALLLCLVPLVLRSRVAHAPRGALDLRATAIVALPAGAVSSLVLFAAGATSTIDHVARIAIALGLTVAAVTWQSRGSVANTVERVVLAGLAPLWLAAALSAVADAVVSSATLLGEIAAPAAAILSAALGAALFARTASGIRGGARTVWECAIALIVIVSIARCLISPGEHTWLILLLLAVTPLIVAFNDGNPFTSQSPRRFVGTLSCILASAALWQFLAFRGVTDIEPYTLPVAGLLLCLATTIAVFRPPTSAVASGRSTLFAAALGIALAPSALASITEGPTRGVAVLSIAAALTAAALVAPRVIRGILVRDSALYSGTGVLIAVGLARTMRDAVLPADGAPFPELWVLPAAIALIVTSIVWTRRRAMPFRVAQLGIPLAIALVGLSTIVCLVTFPETSASARLVVVSTAFVGAAVGAAVHRRVPLDRVSYYTALCLLVIVGITGLVTGAADPFELATAPVALALIASGLATLSRDAAARTWPHLGPGLAVLLIPSLLADFGSTDLWRVIALGGLSVAVVVVAIALRWQAPLIVSGSVLLIHALAQSWPWIQGLYSAVPWWIWLGIGGVVLIAVAARYEHRVRNLKTFVGTISSLR</sequence>
<feature type="transmembrane region" description="Helical" evidence="2">
    <location>
        <begin position="1045"/>
        <end position="1065"/>
    </location>
</feature>
<feature type="transmembrane region" description="Helical" evidence="2">
    <location>
        <begin position="623"/>
        <end position="644"/>
    </location>
</feature>
<feature type="transmembrane region" description="Helical" evidence="2">
    <location>
        <begin position="265"/>
        <end position="287"/>
    </location>
</feature>
<feature type="transmembrane region" description="Helical" evidence="2">
    <location>
        <begin position="1102"/>
        <end position="1121"/>
    </location>
</feature>
<feature type="transmembrane region" description="Helical" evidence="2">
    <location>
        <begin position="693"/>
        <end position="718"/>
    </location>
</feature>
<keyword evidence="2" id="KW-0812">Transmembrane</keyword>
<feature type="transmembrane region" description="Helical" evidence="2">
    <location>
        <begin position="815"/>
        <end position="834"/>
    </location>
</feature>
<name>A0A1T4YHV4_9MICO</name>
<accession>A0A1T4YHV4</accession>
<dbReference type="NCBIfam" id="NF047321">
    <property type="entry name" value="SCO7613_CTERM"/>
    <property type="match status" value="1"/>
</dbReference>
<feature type="transmembrane region" description="Helical" evidence="2">
    <location>
        <begin position="514"/>
        <end position="532"/>
    </location>
</feature>
<feature type="transmembrane region" description="Helical" evidence="2">
    <location>
        <begin position="403"/>
        <end position="422"/>
    </location>
</feature>
<dbReference type="EMBL" id="FUYG01000010">
    <property type="protein sequence ID" value="SKB01412.1"/>
    <property type="molecule type" value="Genomic_DNA"/>
</dbReference>
<dbReference type="InterPro" id="IPR058062">
    <property type="entry name" value="SCO7613_C"/>
</dbReference>
<feature type="transmembrane region" description="Helical" evidence="2">
    <location>
        <begin position="538"/>
        <end position="559"/>
    </location>
</feature>
<feature type="transmembrane region" description="Helical" evidence="2">
    <location>
        <begin position="182"/>
        <end position="199"/>
    </location>
</feature>
<feature type="transmembrane region" description="Helical" evidence="2">
    <location>
        <begin position="1203"/>
        <end position="1221"/>
    </location>
</feature>
<feature type="transmembrane region" description="Helical" evidence="2">
    <location>
        <begin position="870"/>
        <end position="892"/>
    </location>
</feature>
<feature type="transmembrane region" description="Helical" evidence="2">
    <location>
        <begin position="1155"/>
        <end position="1173"/>
    </location>
</feature>
<feature type="region of interest" description="Disordered" evidence="1">
    <location>
        <begin position="90"/>
        <end position="112"/>
    </location>
</feature>
<feature type="transmembrane region" description="Helical" evidence="2">
    <location>
        <begin position="664"/>
        <end position="681"/>
    </location>
</feature>
<evidence type="ECO:0000256" key="2">
    <source>
        <dbReference type="SAM" id="Phobius"/>
    </source>
</evidence>
<feature type="transmembrane region" description="Helical" evidence="2">
    <location>
        <begin position="840"/>
        <end position="858"/>
    </location>
</feature>
<feature type="transmembrane region" description="Helical" evidence="2">
    <location>
        <begin position="928"/>
        <end position="948"/>
    </location>
</feature>
<evidence type="ECO:0000313" key="4">
    <source>
        <dbReference type="Proteomes" id="UP000189735"/>
    </source>
</evidence>
<feature type="transmembrane region" description="Helical" evidence="2">
    <location>
        <begin position="754"/>
        <end position="779"/>
    </location>
</feature>
<feature type="transmembrane region" description="Helical" evidence="2">
    <location>
        <begin position="1179"/>
        <end position="1196"/>
    </location>
</feature>
<feature type="transmembrane region" description="Helical" evidence="2">
    <location>
        <begin position="347"/>
        <end position="366"/>
    </location>
</feature>
<evidence type="ECO:0000256" key="1">
    <source>
        <dbReference type="SAM" id="MobiDB-lite"/>
    </source>
</evidence>
<feature type="transmembrane region" description="Helical" evidence="2">
    <location>
        <begin position="983"/>
        <end position="1001"/>
    </location>
</feature>
<organism evidence="3 4">
    <name type="scientific">Agreia bicolorata</name>
    <dbReference type="NCBI Taxonomy" id="110935"/>
    <lineage>
        <taxon>Bacteria</taxon>
        <taxon>Bacillati</taxon>
        <taxon>Actinomycetota</taxon>
        <taxon>Actinomycetes</taxon>
        <taxon>Micrococcales</taxon>
        <taxon>Microbacteriaceae</taxon>
        <taxon>Agreia</taxon>
    </lineage>
</organism>
<keyword evidence="2" id="KW-1133">Transmembrane helix</keyword>
<feature type="transmembrane region" description="Helical" evidence="2">
    <location>
        <begin position="898"/>
        <end position="916"/>
    </location>
</feature>
<feature type="transmembrane region" description="Helical" evidence="2">
    <location>
        <begin position="785"/>
        <end position="803"/>
    </location>
</feature>
<feature type="transmembrane region" description="Helical" evidence="2">
    <location>
        <begin position="592"/>
        <end position="611"/>
    </location>
</feature>
<dbReference type="Proteomes" id="UP000189735">
    <property type="component" value="Unassembled WGS sequence"/>
</dbReference>
<feature type="transmembrane region" description="Helical" evidence="2">
    <location>
        <begin position="566"/>
        <end position="586"/>
    </location>
</feature>
<proteinExistence type="predicted"/>
<dbReference type="AlphaFoldDB" id="A0A1T4YHV4"/>
<feature type="transmembrane region" description="Helical" evidence="2">
    <location>
        <begin position="954"/>
        <end position="971"/>
    </location>
</feature>
<feature type="transmembrane region" description="Helical" evidence="2">
    <location>
        <begin position="724"/>
        <end position="742"/>
    </location>
</feature>
<evidence type="ECO:0000313" key="3">
    <source>
        <dbReference type="EMBL" id="SKB01412.1"/>
    </source>
</evidence>
<feature type="transmembrane region" description="Helical" evidence="2">
    <location>
        <begin position="1127"/>
        <end position="1143"/>
    </location>
</feature>
<feature type="transmembrane region" description="Helical" evidence="2">
    <location>
        <begin position="1016"/>
        <end position="1033"/>
    </location>
</feature>
<reference evidence="4" key="1">
    <citation type="submission" date="2017-02" db="EMBL/GenBank/DDBJ databases">
        <authorList>
            <person name="Varghese N."/>
            <person name="Submissions S."/>
        </authorList>
    </citation>
    <scope>NUCLEOTIDE SEQUENCE [LARGE SCALE GENOMIC DNA]</scope>
    <source>
        <strain evidence="4">VKM Ac-2052</strain>
    </source>
</reference>
<feature type="compositionally biased region" description="Polar residues" evidence="1">
    <location>
        <begin position="96"/>
        <end position="105"/>
    </location>
</feature>
<feature type="transmembrane region" description="Helical" evidence="2">
    <location>
        <begin position="378"/>
        <end position="397"/>
    </location>
</feature>
<feature type="transmembrane region" description="Helical" evidence="2">
    <location>
        <begin position="1071"/>
        <end position="1090"/>
    </location>
</feature>
<feature type="transmembrane region" description="Helical" evidence="2">
    <location>
        <begin position="232"/>
        <end position="253"/>
    </location>
</feature>
<feature type="transmembrane region" description="Helical" evidence="2">
    <location>
        <begin position="206"/>
        <end position="226"/>
    </location>
</feature>
<feature type="transmembrane region" description="Helical" evidence="2">
    <location>
        <begin position="443"/>
        <end position="467"/>
    </location>
</feature>
<feature type="transmembrane region" description="Helical" evidence="2">
    <location>
        <begin position="293"/>
        <end position="309"/>
    </location>
</feature>
<protein>
    <submittedName>
        <fullName evidence="3">Uncharacterized protein</fullName>
    </submittedName>
</protein>